<evidence type="ECO:0000313" key="14">
    <source>
        <dbReference type="EMBL" id="NHF60214.1"/>
    </source>
</evidence>
<dbReference type="RefSeq" id="WP_152574708.1">
    <property type="nucleotide sequence ID" value="NZ_VIKU02000003.1"/>
</dbReference>
<comment type="subcellular location">
    <subcellularLocation>
        <location evidence="1">Cell outer membrane</location>
        <topology evidence="1">Multi-pass membrane protein</topology>
    </subcellularLocation>
</comment>
<reference evidence="14" key="1">
    <citation type="submission" date="2019-07" db="EMBL/GenBank/DDBJ databases">
        <authorList>
            <person name="De-Chao Zhang Q."/>
        </authorList>
    </citation>
    <scope>NUCLEOTIDE SEQUENCE</scope>
    <source>
        <strain evidence="14">TP-CH-4</strain>
    </source>
</reference>
<dbReference type="GO" id="GO:0044718">
    <property type="term" value="P:siderophore transmembrane transport"/>
    <property type="evidence" value="ECO:0007669"/>
    <property type="project" value="TreeGrafter"/>
</dbReference>
<evidence type="ECO:0000256" key="10">
    <source>
        <dbReference type="RuleBase" id="RU003357"/>
    </source>
</evidence>
<dbReference type="Pfam" id="PF00593">
    <property type="entry name" value="TonB_dep_Rec_b-barrel"/>
    <property type="match status" value="1"/>
</dbReference>
<sequence>MKFLFLCFMTFGSVAIVLAQECPYSLSGTVIDFHDKTPLAGASVVVTGLDRQVTTDASGRFYIDDLCEGFVELEVSHPECISRFVRADVEDEESFIKITLEHHLEELEEVQVVGSAIKERTNSSQEETILSTDLERYTGNSIGDALKRITGVSSLNTGAAIVKPVVQGLSGSRVTILNNGVRMQDMEWGDEHAPNIDINLAGKTTLIKGAGALQYGGDAIGGVILVEPEKIRAQDSLYGKVLLNGVTNGRGGSGTLELTKSYKNGWFIKGQASYKRFGDLEAPDYILSNTGIAQIGASFSLGKNSFEEGWEAYYSFFDSDIAILRASHIGNVDDLIQAINSQTPNVVEDFTYTIGSPSQEVTHHLAKGSYYKRFEGAGKLSLQYDFQQNQRFEYDLRRGETRDIPSIDLRLTTHTISTDFRADASEQNRIHLGLMARYQNNSADPSTGVRRLIPDYDRYDFGAFALTEYYVSPSWVIDAGLRYDFSRIDARKFYQASRWAERGYDIDFNDLIIEDLGSQLLTNPVLDYHNFSATAGVEHTFGEDSKVRANYALAQRAPNPSELFSEGLHHSAARIELGDLRITSETSHKIAVSVEKDSEKWGYVLAPYVNRINDFVLLEPSGVEFTIRGAFPVWTYRQTDAIFAGIDASLYSQWTPTWRSEHRFSFIKGKDETLEGPLINVPPVHLENGLVYQNPQLRKLRIAVESRYVFRQNEFPENIEVFSPVANEQVVLDINTPPPAYHLLDLDLETRLTLIANNDLTLGLRVTNVFNTRYRDYLNRLRFFADDLGRNLALRIKWII</sequence>
<dbReference type="SUPFAM" id="SSF56935">
    <property type="entry name" value="Porins"/>
    <property type="match status" value="1"/>
</dbReference>
<dbReference type="InterPro" id="IPR036942">
    <property type="entry name" value="Beta-barrel_TonB_sf"/>
</dbReference>
<keyword evidence="6 10" id="KW-0798">TonB box</keyword>
<feature type="signal peptide" evidence="11">
    <location>
        <begin position="1"/>
        <end position="19"/>
    </location>
</feature>
<evidence type="ECO:0000256" key="1">
    <source>
        <dbReference type="ARBA" id="ARBA00004571"/>
    </source>
</evidence>
<dbReference type="GO" id="GO:0009279">
    <property type="term" value="C:cell outer membrane"/>
    <property type="evidence" value="ECO:0007669"/>
    <property type="project" value="UniProtKB-SubCell"/>
</dbReference>
<dbReference type="Pfam" id="PF13715">
    <property type="entry name" value="CarbopepD_reg_2"/>
    <property type="match status" value="1"/>
</dbReference>
<keyword evidence="3" id="KW-1134">Transmembrane beta strand</keyword>
<evidence type="ECO:0000259" key="13">
    <source>
        <dbReference type="Pfam" id="PF07715"/>
    </source>
</evidence>
<dbReference type="InterPro" id="IPR037066">
    <property type="entry name" value="Plug_dom_sf"/>
</dbReference>
<keyword evidence="9" id="KW-0998">Cell outer membrane</keyword>
<keyword evidence="8 14" id="KW-0675">Receptor</keyword>
<evidence type="ECO:0000256" key="5">
    <source>
        <dbReference type="ARBA" id="ARBA00022729"/>
    </source>
</evidence>
<dbReference type="InterPro" id="IPR012910">
    <property type="entry name" value="Plug_dom"/>
</dbReference>
<dbReference type="GO" id="GO:0015344">
    <property type="term" value="F:siderophore uptake transmembrane transporter activity"/>
    <property type="evidence" value="ECO:0007669"/>
    <property type="project" value="TreeGrafter"/>
</dbReference>
<feature type="domain" description="TonB-dependent receptor-like beta-barrel" evidence="12">
    <location>
        <begin position="358"/>
        <end position="769"/>
    </location>
</feature>
<feature type="domain" description="TonB-dependent receptor plug" evidence="13">
    <location>
        <begin position="124"/>
        <end position="223"/>
    </location>
</feature>
<evidence type="ECO:0000256" key="11">
    <source>
        <dbReference type="SAM" id="SignalP"/>
    </source>
</evidence>
<evidence type="ECO:0000259" key="12">
    <source>
        <dbReference type="Pfam" id="PF00593"/>
    </source>
</evidence>
<evidence type="ECO:0000256" key="8">
    <source>
        <dbReference type="ARBA" id="ARBA00023170"/>
    </source>
</evidence>
<dbReference type="InterPro" id="IPR000531">
    <property type="entry name" value="Beta-barrel_TonB"/>
</dbReference>
<evidence type="ECO:0000256" key="2">
    <source>
        <dbReference type="ARBA" id="ARBA00022448"/>
    </source>
</evidence>
<dbReference type="InterPro" id="IPR039426">
    <property type="entry name" value="TonB-dep_rcpt-like"/>
</dbReference>
<reference evidence="14" key="2">
    <citation type="submission" date="2020-03" db="EMBL/GenBank/DDBJ databases">
        <title>Flavobacteriaceae bacterium strain TP-CH-4, a member of the family Flavobacteriaceae isolated from a deep-sea seamount.</title>
        <authorList>
            <person name="Zhang D.-C."/>
        </authorList>
    </citation>
    <scope>NUCLEOTIDE SEQUENCE</scope>
    <source>
        <strain evidence="14">TP-CH-4</strain>
    </source>
</reference>
<evidence type="ECO:0000256" key="4">
    <source>
        <dbReference type="ARBA" id="ARBA00022692"/>
    </source>
</evidence>
<dbReference type="Gene3D" id="2.40.170.20">
    <property type="entry name" value="TonB-dependent receptor, beta-barrel domain"/>
    <property type="match status" value="1"/>
</dbReference>
<evidence type="ECO:0000256" key="7">
    <source>
        <dbReference type="ARBA" id="ARBA00023136"/>
    </source>
</evidence>
<dbReference type="PANTHER" id="PTHR30069:SF29">
    <property type="entry name" value="HEMOGLOBIN AND HEMOGLOBIN-HAPTOGLOBIN-BINDING PROTEIN 1-RELATED"/>
    <property type="match status" value="1"/>
</dbReference>
<keyword evidence="5 11" id="KW-0732">Signal</keyword>
<dbReference type="SUPFAM" id="SSF49464">
    <property type="entry name" value="Carboxypeptidase regulatory domain-like"/>
    <property type="match status" value="1"/>
</dbReference>
<dbReference type="AlphaFoldDB" id="A0A967E7F9"/>
<proteinExistence type="inferred from homology"/>
<keyword evidence="15" id="KW-1185">Reference proteome</keyword>
<comment type="caution">
    <text evidence="14">The sequence shown here is derived from an EMBL/GenBank/DDBJ whole genome shotgun (WGS) entry which is preliminary data.</text>
</comment>
<keyword evidence="7 10" id="KW-0472">Membrane</keyword>
<protein>
    <submittedName>
        <fullName evidence="14">TonB-dependent receptor</fullName>
    </submittedName>
</protein>
<dbReference type="Pfam" id="PF07715">
    <property type="entry name" value="Plug"/>
    <property type="match status" value="1"/>
</dbReference>
<comment type="similarity">
    <text evidence="10">Belongs to the TonB-dependent receptor family.</text>
</comment>
<dbReference type="PANTHER" id="PTHR30069">
    <property type="entry name" value="TONB-DEPENDENT OUTER MEMBRANE RECEPTOR"/>
    <property type="match status" value="1"/>
</dbReference>
<dbReference type="Proteomes" id="UP000707206">
    <property type="component" value="Unassembled WGS sequence"/>
</dbReference>
<keyword evidence="2" id="KW-0813">Transport</keyword>
<dbReference type="Gene3D" id="2.60.40.1120">
    <property type="entry name" value="Carboxypeptidase-like, regulatory domain"/>
    <property type="match status" value="1"/>
</dbReference>
<organism evidence="14 15">
    <name type="scientific">Pelagihabitans pacificus</name>
    <dbReference type="NCBI Taxonomy" id="2696054"/>
    <lineage>
        <taxon>Bacteria</taxon>
        <taxon>Pseudomonadati</taxon>
        <taxon>Bacteroidota</taxon>
        <taxon>Flavobacteriia</taxon>
        <taxon>Flavobacteriales</taxon>
        <taxon>Flavobacteriaceae</taxon>
        <taxon>Pelagihabitans</taxon>
    </lineage>
</organism>
<dbReference type="InterPro" id="IPR008969">
    <property type="entry name" value="CarboxyPept-like_regulatory"/>
</dbReference>
<keyword evidence="4" id="KW-0812">Transmembrane</keyword>
<name>A0A967E7F9_9FLAO</name>
<evidence type="ECO:0000256" key="6">
    <source>
        <dbReference type="ARBA" id="ARBA00023077"/>
    </source>
</evidence>
<accession>A0A967E7F9</accession>
<feature type="chain" id="PRO_5037753776" evidence="11">
    <location>
        <begin position="20"/>
        <end position="800"/>
    </location>
</feature>
<evidence type="ECO:0000256" key="9">
    <source>
        <dbReference type="ARBA" id="ARBA00023237"/>
    </source>
</evidence>
<gene>
    <name evidence="14" type="ORF">FK220_012740</name>
</gene>
<dbReference type="EMBL" id="VIKU02000003">
    <property type="protein sequence ID" value="NHF60214.1"/>
    <property type="molecule type" value="Genomic_DNA"/>
</dbReference>
<evidence type="ECO:0000256" key="3">
    <source>
        <dbReference type="ARBA" id="ARBA00022452"/>
    </source>
</evidence>
<dbReference type="Gene3D" id="2.170.130.10">
    <property type="entry name" value="TonB-dependent receptor, plug domain"/>
    <property type="match status" value="1"/>
</dbReference>
<evidence type="ECO:0000313" key="15">
    <source>
        <dbReference type="Proteomes" id="UP000707206"/>
    </source>
</evidence>